<dbReference type="AlphaFoldDB" id="A0A7M1T0L0"/>
<name>A0A7M1T0L0_9MICO</name>
<reference evidence="2 3" key="1">
    <citation type="submission" date="2020-10" db="EMBL/GenBank/DDBJ databases">
        <title>Haloactinobacterium sp. RN3S43, a bacterium isolated from saline soil.</title>
        <authorList>
            <person name="Sun J.-Q."/>
        </authorList>
    </citation>
    <scope>NUCLEOTIDE SEQUENCE [LARGE SCALE GENOMIC DNA]</scope>
    <source>
        <strain evidence="2 3">RN3S43</strain>
    </source>
</reference>
<proteinExistence type="predicted"/>
<accession>A0A7M1T0L0</accession>
<gene>
    <name evidence="2" type="ORF">IM660_14300</name>
</gene>
<dbReference type="GO" id="GO:0004658">
    <property type="term" value="F:propionyl-CoA carboxylase activity"/>
    <property type="evidence" value="ECO:0007669"/>
    <property type="project" value="InterPro"/>
</dbReference>
<dbReference type="Pfam" id="PF13822">
    <property type="entry name" value="ACC_epsilon"/>
    <property type="match status" value="1"/>
</dbReference>
<dbReference type="Proteomes" id="UP000593758">
    <property type="component" value="Chromosome"/>
</dbReference>
<evidence type="ECO:0000313" key="2">
    <source>
        <dbReference type="EMBL" id="QOR72797.1"/>
    </source>
</evidence>
<sequence length="72" mass="7664">MPSDLVRVVKGDPDEAELAALVAGIVAARAAAAAHEEIDDGAHTSLWSDRAHQLGRPARPGRGSWRWSALPR</sequence>
<feature type="region of interest" description="Disordered" evidence="1">
    <location>
        <begin position="53"/>
        <end position="72"/>
    </location>
</feature>
<dbReference type="EMBL" id="CP063169">
    <property type="protein sequence ID" value="QOR72797.1"/>
    <property type="molecule type" value="Genomic_DNA"/>
</dbReference>
<evidence type="ECO:0000313" key="3">
    <source>
        <dbReference type="Proteomes" id="UP000593758"/>
    </source>
</evidence>
<dbReference type="GO" id="GO:0003989">
    <property type="term" value="F:acetyl-CoA carboxylase activity"/>
    <property type="evidence" value="ECO:0007669"/>
    <property type="project" value="InterPro"/>
</dbReference>
<keyword evidence="3" id="KW-1185">Reference proteome</keyword>
<dbReference type="KEGG" id="halt:IM660_14300"/>
<protein>
    <submittedName>
        <fullName evidence="2">Acyl-CoA carboxylase subunit epsilon</fullName>
    </submittedName>
</protein>
<evidence type="ECO:0000256" key="1">
    <source>
        <dbReference type="SAM" id="MobiDB-lite"/>
    </source>
</evidence>
<organism evidence="2 3">
    <name type="scientific">Ruania alkalisoli</name>
    <dbReference type="NCBI Taxonomy" id="2779775"/>
    <lineage>
        <taxon>Bacteria</taxon>
        <taxon>Bacillati</taxon>
        <taxon>Actinomycetota</taxon>
        <taxon>Actinomycetes</taxon>
        <taxon>Micrococcales</taxon>
        <taxon>Ruaniaceae</taxon>
        <taxon>Ruania</taxon>
    </lineage>
</organism>
<dbReference type="InterPro" id="IPR032716">
    <property type="entry name" value="ACC_epsilon"/>
</dbReference>